<comment type="caution">
    <text evidence="2">The sequence shown here is derived from an EMBL/GenBank/DDBJ whole genome shotgun (WGS) entry which is preliminary data.</text>
</comment>
<evidence type="ECO:0000313" key="2">
    <source>
        <dbReference type="EMBL" id="MBO3272033.1"/>
    </source>
</evidence>
<organism evidence="2 3">
    <name type="scientific">Hymenobacter defluvii</name>
    <dbReference type="NCBI Taxonomy" id="2054411"/>
    <lineage>
        <taxon>Bacteria</taxon>
        <taxon>Pseudomonadati</taxon>
        <taxon>Bacteroidota</taxon>
        <taxon>Cytophagia</taxon>
        <taxon>Cytophagales</taxon>
        <taxon>Hymenobacteraceae</taxon>
        <taxon>Hymenobacter</taxon>
    </lineage>
</organism>
<protein>
    <submittedName>
        <fullName evidence="2">Hydrolase</fullName>
    </submittedName>
</protein>
<reference evidence="2 3" key="1">
    <citation type="submission" date="2021-03" db="EMBL/GenBank/DDBJ databases">
        <authorList>
            <person name="Kim M.K."/>
        </authorList>
    </citation>
    <scope>NUCLEOTIDE SEQUENCE [LARGE SCALE GENOMIC DNA]</scope>
    <source>
        <strain evidence="2 3">BT507</strain>
    </source>
</reference>
<dbReference type="InterPro" id="IPR025983">
    <property type="entry name" value="Cys_rich_CPCC"/>
</dbReference>
<dbReference type="Proteomes" id="UP000670527">
    <property type="component" value="Unassembled WGS sequence"/>
</dbReference>
<feature type="domain" description="Cysteine-rich CPCC" evidence="1">
    <location>
        <begin position="9"/>
        <end position="84"/>
    </location>
</feature>
<proteinExistence type="predicted"/>
<dbReference type="EMBL" id="JAGETX010000009">
    <property type="protein sequence ID" value="MBO3272033.1"/>
    <property type="molecule type" value="Genomic_DNA"/>
</dbReference>
<keyword evidence="2" id="KW-0378">Hydrolase</keyword>
<evidence type="ECO:0000313" key="3">
    <source>
        <dbReference type="Proteomes" id="UP000670527"/>
    </source>
</evidence>
<accession>A0ABS3TF88</accession>
<name>A0ABS3TF88_9BACT</name>
<sequence>MKANRYGSYPCPCCGFYTLDAPPAGSFDICPVCYWEDDSVQLHDPTYAGGANKLSLEQARLHFTQHGTCEPGLQRYVRSPLPDELPD</sequence>
<dbReference type="Pfam" id="PF14206">
    <property type="entry name" value="Cys_rich_CPCC"/>
    <property type="match status" value="1"/>
</dbReference>
<gene>
    <name evidence="2" type="ORF">J4D97_15340</name>
</gene>
<evidence type="ECO:0000259" key="1">
    <source>
        <dbReference type="Pfam" id="PF14206"/>
    </source>
</evidence>
<dbReference type="RefSeq" id="WP_208308309.1">
    <property type="nucleotide sequence ID" value="NZ_JAGETX010000009.1"/>
</dbReference>
<keyword evidence="3" id="KW-1185">Reference proteome</keyword>
<dbReference type="GO" id="GO:0016787">
    <property type="term" value="F:hydrolase activity"/>
    <property type="evidence" value="ECO:0007669"/>
    <property type="project" value="UniProtKB-KW"/>
</dbReference>